<name>A0A382MMU2_9ZZZZ</name>
<evidence type="ECO:0000313" key="1">
    <source>
        <dbReference type="EMBL" id="SVC50129.1"/>
    </source>
</evidence>
<dbReference type="EMBL" id="UINC01094684">
    <property type="protein sequence ID" value="SVC50129.1"/>
    <property type="molecule type" value="Genomic_DNA"/>
</dbReference>
<feature type="non-terminal residue" evidence="1">
    <location>
        <position position="1"/>
    </location>
</feature>
<proteinExistence type="predicted"/>
<organism evidence="1">
    <name type="scientific">marine metagenome</name>
    <dbReference type="NCBI Taxonomy" id="408172"/>
    <lineage>
        <taxon>unclassified sequences</taxon>
        <taxon>metagenomes</taxon>
        <taxon>ecological metagenomes</taxon>
    </lineage>
</organism>
<accession>A0A382MMU2</accession>
<dbReference type="AlphaFoldDB" id="A0A382MMU2"/>
<gene>
    <name evidence="1" type="ORF">METZ01_LOCUS302983</name>
</gene>
<sequence>QSLQPFGAYCLLFHIPDGLGGGRVTGVYEVAFRCFYSKQNMRIISLDN</sequence>
<protein>
    <submittedName>
        <fullName evidence="1">Uncharacterized protein</fullName>
    </submittedName>
</protein>
<reference evidence="1" key="1">
    <citation type="submission" date="2018-05" db="EMBL/GenBank/DDBJ databases">
        <authorList>
            <person name="Lanie J.A."/>
            <person name="Ng W.-L."/>
            <person name="Kazmierczak K.M."/>
            <person name="Andrzejewski T.M."/>
            <person name="Davidsen T.M."/>
            <person name="Wayne K.J."/>
            <person name="Tettelin H."/>
            <person name="Glass J.I."/>
            <person name="Rusch D."/>
            <person name="Podicherti R."/>
            <person name="Tsui H.-C.T."/>
            <person name="Winkler M.E."/>
        </authorList>
    </citation>
    <scope>NUCLEOTIDE SEQUENCE</scope>
</reference>